<evidence type="ECO:0000256" key="4">
    <source>
        <dbReference type="ARBA" id="ARBA00014791"/>
    </source>
</evidence>
<dbReference type="GO" id="GO:0050787">
    <property type="term" value="P:detoxification of mercury ion"/>
    <property type="evidence" value="ECO:0007669"/>
    <property type="project" value="InterPro"/>
</dbReference>
<dbReference type="Pfam" id="PF07992">
    <property type="entry name" value="Pyr_redox_2"/>
    <property type="match status" value="1"/>
</dbReference>
<dbReference type="FunFam" id="3.30.70.100:FF:000001">
    <property type="entry name" value="ATPase copper transporting beta"/>
    <property type="match status" value="1"/>
</dbReference>
<evidence type="ECO:0000313" key="21">
    <source>
        <dbReference type="EMBL" id="SHF37890.1"/>
    </source>
</evidence>
<dbReference type="GO" id="GO:0016668">
    <property type="term" value="F:oxidoreductase activity, acting on a sulfur group of donors, NAD(P) as acceptor"/>
    <property type="evidence" value="ECO:0007669"/>
    <property type="project" value="UniProtKB-UniRule"/>
</dbReference>
<dbReference type="InterPro" id="IPR006121">
    <property type="entry name" value="HMA_dom"/>
</dbReference>
<gene>
    <name evidence="19" type="primary">merA</name>
    <name evidence="21" type="ORF">SAMN05443144_1084</name>
</gene>
<comment type="cofactor">
    <cofactor evidence="16 17 19">
        <name>FAD</name>
        <dbReference type="ChEBI" id="CHEBI:57692"/>
    </cofactor>
    <text evidence="16 17 19">Binds 1 FAD per subunit.</text>
</comment>
<dbReference type="GO" id="GO:0016152">
    <property type="term" value="F:mercury (II) reductase (NADP+) activity"/>
    <property type="evidence" value="ECO:0007669"/>
    <property type="project" value="UniProtKB-UniRule"/>
</dbReference>
<evidence type="ECO:0000256" key="15">
    <source>
        <dbReference type="ARBA" id="ARBA00048984"/>
    </source>
</evidence>
<dbReference type="SUPFAM" id="SSF55008">
    <property type="entry name" value="HMA, heavy metal-associated domain"/>
    <property type="match status" value="1"/>
</dbReference>
<dbReference type="InterPro" id="IPR023753">
    <property type="entry name" value="FAD/NAD-binding_dom"/>
</dbReference>
<evidence type="ECO:0000256" key="16">
    <source>
        <dbReference type="PIRNR" id="PIRNR000350"/>
    </source>
</evidence>
<dbReference type="GO" id="GO:0050660">
    <property type="term" value="F:flavin adenine dinucleotide binding"/>
    <property type="evidence" value="ECO:0007669"/>
    <property type="project" value="UniProtKB-UniRule"/>
</dbReference>
<dbReference type="OrthoDB" id="9800167at2"/>
<comment type="similarity">
    <text evidence="1 16 19">Belongs to the class-I pyridine nucleotide-disulfide oxidoreductase family.</text>
</comment>
<evidence type="ECO:0000256" key="19">
    <source>
        <dbReference type="RuleBase" id="RU361223"/>
    </source>
</evidence>
<evidence type="ECO:0000256" key="18">
    <source>
        <dbReference type="PIRSR" id="PIRSR000350-4"/>
    </source>
</evidence>
<feature type="binding site" evidence="17">
    <location>
        <begin position="257"/>
        <end position="264"/>
    </location>
    <ligand>
        <name>NAD(+)</name>
        <dbReference type="ChEBI" id="CHEBI:57540"/>
    </ligand>
</feature>
<dbReference type="Gene3D" id="3.30.390.30">
    <property type="match status" value="1"/>
</dbReference>
<evidence type="ECO:0000256" key="14">
    <source>
        <dbReference type="ARBA" id="ARBA00031725"/>
    </source>
</evidence>
<dbReference type="InterPro" id="IPR012999">
    <property type="entry name" value="Pyr_OxRdtase_I_AS"/>
</dbReference>
<dbReference type="InterPro" id="IPR036188">
    <property type="entry name" value="FAD/NAD-bd_sf"/>
</dbReference>
<evidence type="ECO:0000256" key="8">
    <source>
        <dbReference type="ARBA" id="ARBA00022827"/>
    </source>
</evidence>
<evidence type="ECO:0000256" key="9">
    <source>
        <dbReference type="ARBA" id="ARBA00022857"/>
    </source>
</evidence>
<feature type="binding site" evidence="17">
    <location>
        <position position="388"/>
    </location>
    <ligand>
        <name>FAD</name>
        <dbReference type="ChEBI" id="CHEBI:57692"/>
    </ligand>
</feature>
<feature type="disulfide bond" description="Redox-active" evidence="18">
    <location>
        <begin position="122"/>
        <end position="127"/>
    </location>
</feature>
<evidence type="ECO:0000256" key="17">
    <source>
        <dbReference type="PIRSR" id="PIRSR000350-3"/>
    </source>
</evidence>
<dbReference type="InterPro" id="IPR036163">
    <property type="entry name" value="HMA_dom_sf"/>
</dbReference>
<evidence type="ECO:0000256" key="5">
    <source>
        <dbReference type="ARBA" id="ARBA00022466"/>
    </source>
</evidence>
<dbReference type="InterPro" id="IPR001100">
    <property type="entry name" value="Pyr_nuc-diS_OxRdtase"/>
</dbReference>
<keyword evidence="22" id="KW-1185">Reference proteome</keyword>
<dbReference type="PRINTS" id="PR00368">
    <property type="entry name" value="FADPNR"/>
</dbReference>
<feature type="domain" description="HMA" evidence="20">
    <location>
        <begin position="4"/>
        <end position="70"/>
    </location>
</feature>
<evidence type="ECO:0000256" key="10">
    <source>
        <dbReference type="ARBA" id="ARBA00022914"/>
    </source>
</evidence>
<feature type="binding site" evidence="17">
    <location>
        <position position="131"/>
    </location>
    <ligand>
        <name>FAD</name>
        <dbReference type="ChEBI" id="CHEBI:57692"/>
    </ligand>
</feature>
<dbReference type="GO" id="GO:0045340">
    <property type="term" value="F:mercury ion binding"/>
    <property type="evidence" value="ECO:0007669"/>
    <property type="project" value="InterPro"/>
</dbReference>
<evidence type="ECO:0000313" key="22">
    <source>
        <dbReference type="Proteomes" id="UP000184041"/>
    </source>
</evidence>
<name>A0A1M5B621_9BACT</name>
<dbReference type="GO" id="GO:0050661">
    <property type="term" value="F:NADP binding"/>
    <property type="evidence" value="ECO:0007669"/>
    <property type="project" value="InterPro"/>
</dbReference>
<comment type="function">
    <text evidence="16">Resistance to Hg(2+) in bacteria appears to be governed by a specialized system which includes mercuric reductase. MerA protein is responsible for volatilizing mercury as Hg(0).</text>
</comment>
<keyword evidence="13" id="KW-0676">Redox-active center</keyword>
<keyword evidence="7 16" id="KW-0479">Metal-binding</keyword>
<dbReference type="RefSeq" id="WP_073062421.1">
    <property type="nucleotide sequence ID" value="NZ_FQUS01000008.1"/>
</dbReference>
<dbReference type="NCBIfam" id="TIGR02053">
    <property type="entry name" value="MerA"/>
    <property type="match status" value="1"/>
</dbReference>
<evidence type="ECO:0000256" key="13">
    <source>
        <dbReference type="ARBA" id="ARBA00023284"/>
    </source>
</evidence>
<dbReference type="AlphaFoldDB" id="A0A1M5B621"/>
<comment type="subunit">
    <text evidence="2 16 19">Homodimer.</text>
</comment>
<dbReference type="PROSITE" id="PS00076">
    <property type="entry name" value="PYRIDINE_REDOX_1"/>
    <property type="match status" value="1"/>
</dbReference>
<organism evidence="21 22">
    <name type="scientific">Fodinibius roseus</name>
    <dbReference type="NCBI Taxonomy" id="1194090"/>
    <lineage>
        <taxon>Bacteria</taxon>
        <taxon>Pseudomonadati</taxon>
        <taxon>Balneolota</taxon>
        <taxon>Balneolia</taxon>
        <taxon>Balneolales</taxon>
        <taxon>Balneolaceae</taxon>
        <taxon>Fodinibius</taxon>
    </lineage>
</organism>
<feature type="binding site" evidence="17">
    <location>
        <position position="347"/>
    </location>
    <ligand>
        <name>NAD(+)</name>
        <dbReference type="ChEBI" id="CHEBI:57540"/>
    </ligand>
</feature>
<evidence type="ECO:0000256" key="6">
    <source>
        <dbReference type="ARBA" id="ARBA00022630"/>
    </source>
</evidence>
<dbReference type="SUPFAM" id="SSF51905">
    <property type="entry name" value="FAD/NAD(P)-binding domain"/>
    <property type="match status" value="1"/>
</dbReference>
<evidence type="ECO:0000256" key="12">
    <source>
        <dbReference type="ARBA" id="ARBA00023157"/>
    </source>
</evidence>
<dbReference type="Pfam" id="PF00403">
    <property type="entry name" value="HMA"/>
    <property type="match status" value="1"/>
</dbReference>
<feature type="binding site" evidence="17">
    <location>
        <position position="196"/>
    </location>
    <ligand>
        <name>FAD</name>
        <dbReference type="ChEBI" id="CHEBI:57692"/>
    </ligand>
</feature>
<accession>A0A1M5B621</accession>
<dbReference type="PRINTS" id="PR00411">
    <property type="entry name" value="PNDRDTASEI"/>
</dbReference>
<sequence length="547" mass="58895">MTEQTLQLSISGMTCEGCAETIASQFKGKEGVLDKTVSYPGEKAKITYDPEKVTKKEIIDTINATGHYQVTGETGAYEGGKNQYSLVIIGGGSTAFAAAIKASELGGTALIINKGLPTGGTCVNVGCVPSKTLIRTAEAHYRAKNPGFEGIETQSRITDFKKIIDQKRSLVADLRQQKYIDVIKDDPNITLLEGRGKIIGEHTVEVDGETCHADNILIATGATTFVPDVPGLKEAGYLTNESAYELEELPETLIVFGGGYIALENAQMFARLGSKVTIVQRSAHVLSDQPEELAQGLVGYLEDEGITVLTNTDIQQVFPAGDEKIVKLTVDGEETTLRATHLLVTTGRQGNTKNLGLEQVGIDTAGRGYLPVDETMRTSVPNIFAAGDVTGKYQFVYTAAYEGNLAAENALRGSSRKADYSVLPWVIFTDPQVAGIGMDEKQAEEAGIEYDTAKLSLDNVPRSIAARDTRGFIKLIRSRETDQLIGARILAPEGSELLMELALAMRHGVTVKSLISEFHPYLTLSEGIKLAALTFDKDVKKLSCCAV</sequence>
<protein>
    <recommendedName>
        <fullName evidence="4 16">Mercuric reductase</fullName>
        <ecNumber evidence="3 16">1.16.1.1</ecNumber>
    </recommendedName>
    <alternativeName>
        <fullName evidence="14 16">Hg(II) reductase</fullName>
    </alternativeName>
</protein>
<dbReference type="EMBL" id="FQUS01000008">
    <property type="protein sequence ID" value="SHF37890.1"/>
    <property type="molecule type" value="Genomic_DNA"/>
</dbReference>
<evidence type="ECO:0000256" key="1">
    <source>
        <dbReference type="ARBA" id="ARBA00007532"/>
    </source>
</evidence>
<dbReference type="Pfam" id="PF02852">
    <property type="entry name" value="Pyr_redox_dim"/>
    <property type="match status" value="1"/>
</dbReference>
<reference evidence="21 22" key="1">
    <citation type="submission" date="2016-11" db="EMBL/GenBank/DDBJ databases">
        <authorList>
            <person name="Jaros S."/>
            <person name="Januszkiewicz K."/>
            <person name="Wedrychowicz H."/>
        </authorList>
    </citation>
    <scope>NUCLEOTIDE SEQUENCE [LARGE SCALE GENOMIC DNA]</scope>
    <source>
        <strain evidence="21 22">DSM 21986</strain>
    </source>
</reference>
<keyword evidence="10 16" id="KW-0476">Mercury</keyword>
<dbReference type="SUPFAM" id="SSF55424">
    <property type="entry name" value="FAD/NAD-linked reductases, dimerisation (C-terminal) domain"/>
    <property type="match status" value="1"/>
</dbReference>
<keyword evidence="11 16" id="KW-0560">Oxidoreductase</keyword>
<evidence type="ECO:0000256" key="3">
    <source>
        <dbReference type="ARBA" id="ARBA00012661"/>
    </source>
</evidence>
<dbReference type="PANTHER" id="PTHR43014">
    <property type="entry name" value="MERCURIC REDUCTASE"/>
    <property type="match status" value="1"/>
</dbReference>
<dbReference type="InterPro" id="IPR021179">
    <property type="entry name" value="Mercury_reductase_MerA"/>
</dbReference>
<evidence type="ECO:0000259" key="20">
    <source>
        <dbReference type="PROSITE" id="PS50846"/>
    </source>
</evidence>
<keyword evidence="8 16" id="KW-0274">FAD</keyword>
<comment type="catalytic activity">
    <reaction evidence="15 16 19">
        <text>Hg + NADP(+) + H(+) = Hg(2+) + NADPH</text>
        <dbReference type="Rhea" id="RHEA:23856"/>
        <dbReference type="ChEBI" id="CHEBI:15378"/>
        <dbReference type="ChEBI" id="CHEBI:16170"/>
        <dbReference type="ChEBI" id="CHEBI:16793"/>
        <dbReference type="ChEBI" id="CHEBI:57783"/>
        <dbReference type="ChEBI" id="CHEBI:58349"/>
        <dbReference type="EC" id="1.16.1.1"/>
    </reaction>
</comment>
<dbReference type="Gene3D" id="3.50.50.60">
    <property type="entry name" value="FAD/NAD(P)-binding domain"/>
    <property type="match status" value="2"/>
</dbReference>
<dbReference type="GO" id="GO:0003955">
    <property type="term" value="F:NAD(P)H dehydrogenase (quinone) activity"/>
    <property type="evidence" value="ECO:0007669"/>
    <property type="project" value="TreeGrafter"/>
</dbReference>
<dbReference type="Gene3D" id="3.30.70.100">
    <property type="match status" value="1"/>
</dbReference>
<evidence type="ECO:0000256" key="11">
    <source>
        <dbReference type="ARBA" id="ARBA00023002"/>
    </source>
</evidence>
<evidence type="ECO:0000256" key="7">
    <source>
        <dbReference type="ARBA" id="ARBA00022723"/>
    </source>
</evidence>
<keyword evidence="6 16" id="KW-0285">Flavoprotein</keyword>
<keyword evidence="5 16" id="KW-0475">Mercuric resistance</keyword>
<dbReference type="PROSITE" id="PS50846">
    <property type="entry name" value="HMA_2"/>
    <property type="match status" value="1"/>
</dbReference>
<dbReference type="InterPro" id="IPR004099">
    <property type="entry name" value="Pyr_nucl-diS_OxRdtase_dimer"/>
</dbReference>
<evidence type="ECO:0000256" key="2">
    <source>
        <dbReference type="ARBA" id="ARBA00011738"/>
    </source>
</evidence>
<dbReference type="PANTHER" id="PTHR43014:SF4">
    <property type="entry name" value="PYRIDINE NUCLEOTIDE-DISULFIDE OXIDOREDUCTASE RCLA-RELATED"/>
    <property type="match status" value="1"/>
</dbReference>
<dbReference type="STRING" id="1194090.SAMN05443144_1084"/>
<dbReference type="PIRSF" id="PIRSF000350">
    <property type="entry name" value="Mercury_reductase_MerA"/>
    <property type="match status" value="1"/>
</dbReference>
<dbReference type="InterPro" id="IPR016156">
    <property type="entry name" value="FAD/NAD-linked_Rdtase_dimer_sf"/>
</dbReference>
<keyword evidence="12" id="KW-1015">Disulfide bond</keyword>
<keyword evidence="17" id="KW-0547">Nucleotide-binding</keyword>
<dbReference type="FunFam" id="3.30.390.30:FF:000001">
    <property type="entry name" value="Dihydrolipoyl dehydrogenase"/>
    <property type="match status" value="1"/>
</dbReference>
<dbReference type="CDD" id="cd00371">
    <property type="entry name" value="HMA"/>
    <property type="match status" value="1"/>
</dbReference>
<keyword evidence="17" id="KW-0520">NAD</keyword>
<dbReference type="Proteomes" id="UP000184041">
    <property type="component" value="Unassembled WGS sequence"/>
</dbReference>
<keyword evidence="9 16" id="KW-0521">NADP</keyword>
<dbReference type="EC" id="1.16.1.1" evidence="3 16"/>
<proteinExistence type="inferred from homology"/>